<evidence type="ECO:0000256" key="6">
    <source>
        <dbReference type="ARBA" id="ARBA00023157"/>
    </source>
</evidence>
<dbReference type="GO" id="GO:0016491">
    <property type="term" value="F:oxidoreductase activity"/>
    <property type="evidence" value="ECO:0007669"/>
    <property type="project" value="InterPro"/>
</dbReference>
<dbReference type="EMBL" id="KZ305023">
    <property type="protein sequence ID" value="PIA57642.1"/>
    <property type="molecule type" value="Genomic_DNA"/>
</dbReference>
<evidence type="ECO:0000256" key="3">
    <source>
        <dbReference type="ARBA" id="ARBA00022630"/>
    </source>
</evidence>
<keyword evidence="4 8" id="KW-0732">Signal</keyword>
<keyword evidence="7" id="KW-0325">Glycoprotein</keyword>
<evidence type="ECO:0000256" key="1">
    <source>
        <dbReference type="ARBA" id="ARBA00001974"/>
    </source>
</evidence>
<dbReference type="InterPro" id="IPR016167">
    <property type="entry name" value="FAD-bd_PCMH_sub1"/>
</dbReference>
<dbReference type="PROSITE" id="PS51387">
    <property type="entry name" value="FAD_PCMH"/>
    <property type="match status" value="1"/>
</dbReference>
<organism evidence="10 11">
    <name type="scientific">Aquilegia coerulea</name>
    <name type="common">Rocky mountain columbine</name>
    <dbReference type="NCBI Taxonomy" id="218851"/>
    <lineage>
        <taxon>Eukaryota</taxon>
        <taxon>Viridiplantae</taxon>
        <taxon>Streptophyta</taxon>
        <taxon>Embryophyta</taxon>
        <taxon>Tracheophyta</taxon>
        <taxon>Spermatophyta</taxon>
        <taxon>Magnoliopsida</taxon>
        <taxon>Ranunculales</taxon>
        <taxon>Ranunculaceae</taxon>
        <taxon>Thalictroideae</taxon>
        <taxon>Aquilegia</taxon>
    </lineage>
</organism>
<dbReference type="STRING" id="218851.A0A2G5EPF4"/>
<dbReference type="Pfam" id="PF08031">
    <property type="entry name" value="BBE"/>
    <property type="match status" value="1"/>
</dbReference>
<keyword evidence="11" id="KW-1185">Reference proteome</keyword>
<sequence>MKTSSIALLVLFHTILSLAYSFATPSSIHENFLQCLSLHSDPSIPIYTPNTSSYSSILQFSVRNLRFSTPTTPKPELIITALHESHVQAAVICSRKYGLHLRIRSGGHDYEGLSYASDVPFVIVDLLNIQSISVDAENGTAWVQAGATIGQLYHNIAVKSRTYGFPAGICPTVGIGGHLSGGGYGALLRKYGLAADNIVDARLVNVDGKILDRKSMGEDLFWAIRGGGGASFGVILSYKINLVPVPPIVTVFRFNKNLEEGATALVEKWQYVADKLPQDLFIRIVVNVVNSTQREERTVQASFQALFLGGVDKLIPIMEQRFPELGLARENCTEMSWIQSVLYFAGFPINGSSEVLVDRTPLNPLDYFKAKSDYVTEPISITGLEGIWKMLLEENRPEVIFSPYGGRMSEISESAIPFPHRVENIYKIQHLVYWQEQGLKASRDHIAWIRRLYRYLIPYVSKFPRAAYLNYRDIDLGQSKNGTASYSEAKVWGIKYFKNNFDRLVKVKSKVDPDNFFRNEQSIPAVPSWAKKN</sequence>
<comment type="cofactor">
    <cofactor evidence="1">
        <name>FAD</name>
        <dbReference type="ChEBI" id="CHEBI:57692"/>
    </cofactor>
</comment>
<dbReference type="InterPro" id="IPR006094">
    <property type="entry name" value="Oxid_FAD_bind_N"/>
</dbReference>
<dbReference type="Gene3D" id="3.30.465.10">
    <property type="match status" value="1"/>
</dbReference>
<name>A0A2G5EPF4_AQUCA</name>
<feature type="chain" id="PRO_5013942224" description="FAD-binding PCMH-type domain-containing protein" evidence="8">
    <location>
        <begin position="20"/>
        <end position="533"/>
    </location>
</feature>
<reference evidence="10 11" key="1">
    <citation type="submission" date="2017-09" db="EMBL/GenBank/DDBJ databases">
        <title>WGS assembly of Aquilegia coerulea Goldsmith.</title>
        <authorList>
            <person name="Hodges S."/>
            <person name="Kramer E."/>
            <person name="Nordborg M."/>
            <person name="Tomkins J."/>
            <person name="Borevitz J."/>
            <person name="Derieg N."/>
            <person name="Yan J."/>
            <person name="Mihaltcheva S."/>
            <person name="Hayes R.D."/>
            <person name="Rokhsar D."/>
        </authorList>
    </citation>
    <scope>NUCLEOTIDE SEQUENCE [LARGE SCALE GENOMIC DNA]</scope>
    <source>
        <strain evidence="11">cv. Goldsmith</strain>
    </source>
</reference>
<dbReference type="AlphaFoldDB" id="A0A2G5EPF4"/>
<dbReference type="PANTHER" id="PTHR32448">
    <property type="entry name" value="OS08G0158400 PROTEIN"/>
    <property type="match status" value="1"/>
</dbReference>
<evidence type="ECO:0000256" key="4">
    <source>
        <dbReference type="ARBA" id="ARBA00022729"/>
    </source>
</evidence>
<dbReference type="FunCoup" id="A0A2G5EPF4">
    <property type="interactions" value="318"/>
</dbReference>
<protein>
    <recommendedName>
        <fullName evidence="9">FAD-binding PCMH-type domain-containing protein</fullName>
    </recommendedName>
</protein>
<keyword evidence="6" id="KW-1015">Disulfide bond</keyword>
<evidence type="ECO:0000256" key="2">
    <source>
        <dbReference type="ARBA" id="ARBA00005466"/>
    </source>
</evidence>
<dbReference type="Pfam" id="PF01565">
    <property type="entry name" value="FAD_binding_4"/>
    <property type="match status" value="1"/>
</dbReference>
<dbReference type="Gene3D" id="3.30.43.10">
    <property type="entry name" value="Uridine Diphospho-n-acetylenolpyruvylglucosamine Reductase, domain 2"/>
    <property type="match status" value="1"/>
</dbReference>
<dbReference type="GO" id="GO:0071949">
    <property type="term" value="F:FAD binding"/>
    <property type="evidence" value="ECO:0007669"/>
    <property type="project" value="InterPro"/>
</dbReference>
<dbReference type="Proteomes" id="UP000230069">
    <property type="component" value="Unassembled WGS sequence"/>
</dbReference>
<dbReference type="Gene3D" id="3.40.462.20">
    <property type="match status" value="1"/>
</dbReference>
<dbReference type="OrthoDB" id="407275at2759"/>
<dbReference type="InterPro" id="IPR016166">
    <property type="entry name" value="FAD-bd_PCMH"/>
</dbReference>
<feature type="domain" description="FAD-binding PCMH-type" evidence="9">
    <location>
        <begin position="71"/>
        <end position="245"/>
    </location>
</feature>
<comment type="similarity">
    <text evidence="2">Belongs to the oxygen-dependent FAD-linked oxidoreductase family.</text>
</comment>
<accession>A0A2G5EPF4</accession>
<dbReference type="InParanoid" id="A0A2G5EPF4"/>
<feature type="signal peptide" evidence="8">
    <location>
        <begin position="1"/>
        <end position="19"/>
    </location>
</feature>
<evidence type="ECO:0000259" key="9">
    <source>
        <dbReference type="PROSITE" id="PS51387"/>
    </source>
</evidence>
<dbReference type="SUPFAM" id="SSF56176">
    <property type="entry name" value="FAD-binding/transporter-associated domain-like"/>
    <property type="match status" value="1"/>
</dbReference>
<keyword evidence="5" id="KW-0274">FAD</keyword>
<dbReference type="InterPro" id="IPR016169">
    <property type="entry name" value="FAD-bd_PCMH_sub2"/>
</dbReference>
<dbReference type="InterPro" id="IPR012951">
    <property type="entry name" value="BBE"/>
</dbReference>
<evidence type="ECO:0000313" key="11">
    <source>
        <dbReference type="Proteomes" id="UP000230069"/>
    </source>
</evidence>
<evidence type="ECO:0000256" key="8">
    <source>
        <dbReference type="SAM" id="SignalP"/>
    </source>
</evidence>
<dbReference type="FunFam" id="3.30.43.10:FF:000004">
    <property type="entry name" value="Berberine bridge enzyme-like 15"/>
    <property type="match status" value="1"/>
</dbReference>
<keyword evidence="3" id="KW-0285">Flavoprotein</keyword>
<evidence type="ECO:0000256" key="5">
    <source>
        <dbReference type="ARBA" id="ARBA00022827"/>
    </source>
</evidence>
<proteinExistence type="inferred from homology"/>
<gene>
    <name evidence="10" type="ORF">AQUCO_00600398v1</name>
</gene>
<dbReference type="InterPro" id="IPR036318">
    <property type="entry name" value="FAD-bd_PCMH-like_sf"/>
</dbReference>
<evidence type="ECO:0000313" key="10">
    <source>
        <dbReference type="EMBL" id="PIA57642.1"/>
    </source>
</evidence>
<evidence type="ECO:0000256" key="7">
    <source>
        <dbReference type="ARBA" id="ARBA00023180"/>
    </source>
</evidence>